<dbReference type="RefSeq" id="WP_044430153.1">
    <property type="nucleotide sequence ID" value="NZ_BJYZ01000018.1"/>
</dbReference>
<dbReference type="Gene3D" id="1.25.40.10">
    <property type="entry name" value="Tetratricopeptide repeat domain"/>
    <property type="match status" value="1"/>
</dbReference>
<sequence>MGLNDMHGEPVSTSDRHSLDRFEHASTLLSGFFADPLAVIDEALEEDPAFVMGHCMRAGLMLMAAEKSAQPELRRSVEAAEALASAANDRERGHTTAARAWLDGDFHRAAELYGQVLLDHPRDLLALQIAHQIDFFTGNTAMLRDRPARVLPQWDNATPGYGYVLGMQAFGLEENNMFRRAEDMGRHAVELTPRDPWAIHAVAHVMEMEGRLADGIRWLTSRVDDWAPDNMLAIHNWWHLALYHLDHGQIDRTLDIYDRHILPRPGGPAIELVDATSMLWRLHLRGVDVGNRWGTVAERWEPMADDGYYAFNDMHAMMAFAAGGRDHAARRLMAVLNRRASAPGSNAVMTREVGLPVCAAIQAFADGDHDLAVDLLLPVRAISHRFGGSNAQRDVITLTLIEAALRGGQAKLARALTAERTDFKPSSPFNWTLAARALDGVGDASAAERARQRSARLSA</sequence>
<evidence type="ECO:0000256" key="2">
    <source>
        <dbReference type="ARBA" id="ARBA00019992"/>
    </source>
</evidence>
<dbReference type="SUPFAM" id="SSF48452">
    <property type="entry name" value="TPR-like"/>
    <property type="match status" value="1"/>
</dbReference>
<evidence type="ECO:0000256" key="3">
    <source>
        <dbReference type="ARBA" id="ARBA00022737"/>
    </source>
</evidence>
<dbReference type="AlphaFoldDB" id="A0A512DT62"/>
<dbReference type="InterPro" id="IPR011990">
    <property type="entry name" value="TPR-like_helical_dom_sf"/>
</dbReference>
<comment type="similarity">
    <text evidence="1">Belongs to the TTC38 family.</text>
</comment>
<keyword evidence="6" id="KW-1185">Reference proteome</keyword>
<dbReference type="Proteomes" id="UP000321523">
    <property type="component" value="Unassembled WGS sequence"/>
</dbReference>
<comment type="caution">
    <text evidence="5">The sequence shown here is derived from an EMBL/GenBank/DDBJ whole genome shotgun (WGS) entry which is preliminary data.</text>
</comment>
<dbReference type="PANTHER" id="PTHR16263">
    <property type="entry name" value="TETRATRICOPEPTIDE REPEAT PROTEIN 38"/>
    <property type="match status" value="1"/>
</dbReference>
<evidence type="ECO:0000313" key="5">
    <source>
        <dbReference type="EMBL" id="GEO39669.1"/>
    </source>
</evidence>
<keyword evidence="3" id="KW-0677">Repeat</keyword>
<evidence type="ECO:0000313" key="6">
    <source>
        <dbReference type="Proteomes" id="UP000321523"/>
    </source>
</evidence>
<dbReference type="PANTHER" id="PTHR16263:SF4">
    <property type="entry name" value="TETRATRICOPEPTIDE REPEAT PROTEIN 38"/>
    <property type="match status" value="1"/>
</dbReference>
<proteinExistence type="inferred from homology"/>
<name>A0A512DT62_9PROT</name>
<reference evidence="5 6" key="1">
    <citation type="submission" date="2019-07" db="EMBL/GenBank/DDBJ databases">
        <title>Whole genome shotgun sequence of Skermanella aerolata NBRC 106429.</title>
        <authorList>
            <person name="Hosoyama A."/>
            <person name="Uohara A."/>
            <person name="Ohji S."/>
            <person name="Ichikawa N."/>
        </authorList>
    </citation>
    <scope>NUCLEOTIDE SEQUENCE [LARGE SCALE GENOMIC DNA]</scope>
    <source>
        <strain evidence="5 6">NBRC 106429</strain>
    </source>
</reference>
<gene>
    <name evidence="5" type="ORF">SAE02_38170</name>
</gene>
<dbReference type="EMBL" id="BJYZ01000018">
    <property type="protein sequence ID" value="GEO39669.1"/>
    <property type="molecule type" value="Genomic_DNA"/>
</dbReference>
<keyword evidence="4" id="KW-0802">TPR repeat</keyword>
<dbReference type="InterPro" id="IPR033891">
    <property type="entry name" value="TTC38"/>
</dbReference>
<dbReference type="CDD" id="cd05804">
    <property type="entry name" value="StaR_like"/>
    <property type="match status" value="1"/>
</dbReference>
<evidence type="ECO:0000256" key="1">
    <source>
        <dbReference type="ARBA" id="ARBA00005857"/>
    </source>
</evidence>
<dbReference type="OrthoDB" id="9815900at2"/>
<evidence type="ECO:0000256" key="4">
    <source>
        <dbReference type="ARBA" id="ARBA00022803"/>
    </source>
</evidence>
<organism evidence="5 6">
    <name type="scientific">Skermanella aerolata</name>
    <dbReference type="NCBI Taxonomy" id="393310"/>
    <lineage>
        <taxon>Bacteria</taxon>
        <taxon>Pseudomonadati</taxon>
        <taxon>Pseudomonadota</taxon>
        <taxon>Alphaproteobacteria</taxon>
        <taxon>Rhodospirillales</taxon>
        <taxon>Azospirillaceae</taxon>
        <taxon>Skermanella</taxon>
    </lineage>
</organism>
<protein>
    <recommendedName>
        <fullName evidence="2">Tetratricopeptide repeat protein 38</fullName>
    </recommendedName>
</protein>
<accession>A0A512DT62</accession>